<gene>
    <name evidence="2" type="ORF">DC094_13250</name>
</gene>
<keyword evidence="1" id="KW-1133">Transmembrane helix</keyword>
<evidence type="ECO:0000313" key="2">
    <source>
        <dbReference type="EMBL" id="PVZ68255.1"/>
    </source>
</evidence>
<keyword evidence="1" id="KW-0472">Membrane</keyword>
<evidence type="ECO:0000313" key="3">
    <source>
        <dbReference type="Proteomes" id="UP000244906"/>
    </source>
</evidence>
<comment type="caution">
    <text evidence="2">The sequence shown here is derived from an EMBL/GenBank/DDBJ whole genome shotgun (WGS) entry which is preliminary data.</text>
</comment>
<reference evidence="2 3" key="1">
    <citation type="submission" date="2018-04" db="EMBL/GenBank/DDBJ databases">
        <title>Thalassorhabdus spongiae gen. nov., sp. nov., isolated from a marine sponge in South-West Iceland.</title>
        <authorList>
            <person name="Knobloch S."/>
            <person name="Daussin A."/>
            <person name="Johannsson R."/>
            <person name="Marteinsson V.T."/>
        </authorList>
    </citation>
    <scope>NUCLEOTIDE SEQUENCE [LARGE SCALE GENOMIC DNA]</scope>
    <source>
        <strain evidence="2 3">Hp12</strain>
    </source>
</reference>
<keyword evidence="3" id="KW-1185">Reference proteome</keyword>
<dbReference type="Proteomes" id="UP000244906">
    <property type="component" value="Unassembled WGS sequence"/>
</dbReference>
<feature type="transmembrane region" description="Helical" evidence="1">
    <location>
        <begin position="46"/>
        <end position="65"/>
    </location>
</feature>
<dbReference type="EMBL" id="QDDL01000005">
    <property type="protein sequence ID" value="PVZ68255.1"/>
    <property type="molecule type" value="Genomic_DNA"/>
</dbReference>
<proteinExistence type="predicted"/>
<protein>
    <submittedName>
        <fullName evidence="2">Uncharacterized protein</fullName>
    </submittedName>
</protein>
<sequence>MKVYALTVTKSPSLNVMPFVERASLTHLSELSALLFSTRLKTISCFFLRFAIILAIADNMLVLSHSNGQSAHSNMHSREFGD</sequence>
<dbReference type="AlphaFoldDB" id="A0A2V1GZ34"/>
<organism evidence="2 3">
    <name type="scientific">Pelagibaculum spongiae</name>
    <dbReference type="NCBI Taxonomy" id="2080658"/>
    <lineage>
        <taxon>Bacteria</taxon>
        <taxon>Pseudomonadati</taxon>
        <taxon>Pseudomonadota</taxon>
        <taxon>Gammaproteobacteria</taxon>
        <taxon>Oceanospirillales</taxon>
        <taxon>Pelagibaculum</taxon>
    </lineage>
</organism>
<keyword evidence="1" id="KW-0812">Transmembrane</keyword>
<evidence type="ECO:0000256" key="1">
    <source>
        <dbReference type="SAM" id="Phobius"/>
    </source>
</evidence>
<accession>A0A2V1GZ34</accession>
<name>A0A2V1GZ34_9GAMM</name>